<gene>
    <name evidence="1" type="ORF">M094_3411</name>
</gene>
<dbReference type="PATRIC" id="fig|1339349.3.peg.294"/>
<sequence>MYPVGYYTKVKHVVHLLFTIYYLQFTRRFLIYNSQCTIYNLAAL</sequence>
<comment type="caution">
    <text evidence="1">The sequence shown here is derived from an EMBL/GenBank/DDBJ whole genome shotgun (WGS) entry which is preliminary data.</text>
</comment>
<name>A0A078SMH9_BACUN</name>
<dbReference type="EMBL" id="JNHN01000032">
    <property type="protein sequence ID" value="KDS63269.1"/>
    <property type="molecule type" value="Genomic_DNA"/>
</dbReference>
<proteinExistence type="predicted"/>
<evidence type="ECO:0000313" key="1">
    <source>
        <dbReference type="EMBL" id="KDS63269.1"/>
    </source>
</evidence>
<accession>A0A078SMH9</accession>
<evidence type="ECO:0000313" key="2">
    <source>
        <dbReference type="Proteomes" id="UP000028013"/>
    </source>
</evidence>
<reference evidence="1 2" key="1">
    <citation type="submission" date="2014-04" db="EMBL/GenBank/DDBJ databases">
        <authorList>
            <person name="Sears C."/>
            <person name="Carroll K."/>
            <person name="Sack B.R."/>
            <person name="Qadri F."/>
            <person name="Myers L.L."/>
            <person name="Chung G.-T."/>
            <person name="Escheverria P."/>
            <person name="Fraser C.M."/>
            <person name="Sadzewicz L."/>
            <person name="Shefchek K.A."/>
            <person name="Tallon L."/>
            <person name="Das S.P."/>
            <person name="Daugherty S."/>
            <person name="Mongodin E.F."/>
        </authorList>
    </citation>
    <scope>NUCLEOTIDE SEQUENCE [LARGE SCALE GENOMIC DNA]</scope>
    <source>
        <strain evidence="1 2">3978 T3 ii</strain>
    </source>
</reference>
<protein>
    <submittedName>
        <fullName evidence="1">Uncharacterized protein</fullName>
    </submittedName>
</protein>
<dbReference type="AlphaFoldDB" id="A0A078SMH9"/>
<dbReference type="Proteomes" id="UP000028013">
    <property type="component" value="Unassembled WGS sequence"/>
</dbReference>
<organism evidence="1 2">
    <name type="scientific">Bacteroides uniformis str. 3978 T3 ii</name>
    <dbReference type="NCBI Taxonomy" id="1339349"/>
    <lineage>
        <taxon>Bacteria</taxon>
        <taxon>Pseudomonadati</taxon>
        <taxon>Bacteroidota</taxon>
        <taxon>Bacteroidia</taxon>
        <taxon>Bacteroidales</taxon>
        <taxon>Bacteroidaceae</taxon>
        <taxon>Bacteroides</taxon>
    </lineage>
</organism>